<dbReference type="InterPro" id="IPR036880">
    <property type="entry name" value="Kunitz_BPTI_sf"/>
</dbReference>
<keyword evidence="5" id="KW-1185">Reference proteome</keyword>
<dbReference type="OrthoDB" id="4473401at2759"/>
<protein>
    <submittedName>
        <fullName evidence="6">Papilin (inferred by orthology to a D. melanogaster protein)</fullName>
    </submittedName>
</protein>
<accession>A0A0M3K5N6</accession>
<proteinExistence type="predicted"/>
<feature type="compositionally biased region" description="Pro residues" evidence="1">
    <location>
        <begin position="66"/>
        <end position="81"/>
    </location>
</feature>
<keyword evidence="2" id="KW-0732">Signal</keyword>
<reference evidence="4 5" key="2">
    <citation type="submission" date="2018-11" db="EMBL/GenBank/DDBJ databases">
        <authorList>
            <consortium name="Pathogen Informatics"/>
        </authorList>
    </citation>
    <scope>NUCLEOTIDE SEQUENCE [LARGE SCALE GENOMIC DNA]</scope>
</reference>
<dbReference type="CDD" id="cd22593">
    <property type="entry name" value="Kunitz_conkunitzin"/>
    <property type="match status" value="2"/>
</dbReference>
<feature type="compositionally biased region" description="Low complexity" evidence="1">
    <location>
        <begin position="82"/>
        <end position="109"/>
    </location>
</feature>
<dbReference type="Gene3D" id="4.10.410.10">
    <property type="entry name" value="Pancreatic trypsin inhibitor Kunitz domain"/>
    <property type="match status" value="2"/>
</dbReference>
<dbReference type="WBParaSite" id="ASIM_0001627701-mRNA-1">
    <property type="protein sequence ID" value="ASIM_0001627701-mRNA-1"/>
    <property type="gene ID" value="ASIM_0001627701"/>
</dbReference>
<dbReference type="EMBL" id="UYRR01032488">
    <property type="protein sequence ID" value="VDK55807.1"/>
    <property type="molecule type" value="Genomic_DNA"/>
</dbReference>
<sequence length="435" mass="47506">MMLLLIILQLFALSLAQFHIVIPVVRQRPVVQGRPYVRTNCCPPCYNSNRCRWNHRRPIGPWVPRPVYPPQPIPTPQPPPSTLSTSRSTSVNSPQSTYRTEPTPTDTTTALTSTVTSIVPSTISDTTTSTLFTTPLTWQTERSTSELNTIKSLTSSDFVTVTTSALTQSTTTAPVSSSNFSTATKTTPSNNYLNPCVAGEPLLNAYGAAISCNFAVEPNGGCPDNYWCHTGATFSTTVCCPVEEQVDLCSLPLEHGTGNAIIARWFFDKATNECKRFVYYGLSGNANNFISKAQCQSQCVSEIDQWIGAQNPCGKGTAALGPNNSKLICSAGDSSQCPDGFYCHIGETRAATACCKTSGGESRCLVPLSVGEGSALIKRFYYDQNEKQCNEFVYKGTKGNENNFLTRNECEKECESKHSLSMMLSLEYNRDQLLN</sequence>
<evidence type="ECO:0000313" key="5">
    <source>
        <dbReference type="Proteomes" id="UP000267096"/>
    </source>
</evidence>
<dbReference type="PROSITE" id="PS50279">
    <property type="entry name" value="BPTI_KUNITZ_2"/>
    <property type="match status" value="2"/>
</dbReference>
<feature type="domain" description="BPTI/Kunitz inhibitor" evidence="3">
    <location>
        <begin position="249"/>
        <end position="299"/>
    </location>
</feature>
<dbReference type="AlphaFoldDB" id="A0A0M3K5N6"/>
<gene>
    <name evidence="4" type="ORF">ASIM_LOCUS15684</name>
</gene>
<dbReference type="PRINTS" id="PR00759">
    <property type="entry name" value="BASICPTASE"/>
</dbReference>
<organism evidence="6">
    <name type="scientific">Anisakis simplex</name>
    <name type="common">Herring worm</name>
    <dbReference type="NCBI Taxonomy" id="6269"/>
    <lineage>
        <taxon>Eukaryota</taxon>
        <taxon>Metazoa</taxon>
        <taxon>Ecdysozoa</taxon>
        <taxon>Nematoda</taxon>
        <taxon>Chromadorea</taxon>
        <taxon>Rhabditida</taxon>
        <taxon>Spirurina</taxon>
        <taxon>Ascaridomorpha</taxon>
        <taxon>Ascaridoidea</taxon>
        <taxon>Anisakidae</taxon>
        <taxon>Anisakis</taxon>
        <taxon>Anisakis simplex complex</taxon>
    </lineage>
</organism>
<dbReference type="SMART" id="SM00289">
    <property type="entry name" value="WR1"/>
    <property type="match status" value="2"/>
</dbReference>
<feature type="chain" id="PRO_5043121284" evidence="2">
    <location>
        <begin position="17"/>
        <end position="435"/>
    </location>
</feature>
<dbReference type="InterPro" id="IPR002223">
    <property type="entry name" value="Kunitz_BPTI"/>
</dbReference>
<dbReference type="Pfam" id="PF14625">
    <property type="entry name" value="Lustrin_cystein"/>
    <property type="match status" value="2"/>
</dbReference>
<name>A0A0M3K5N6_ANISI</name>
<evidence type="ECO:0000256" key="2">
    <source>
        <dbReference type="SAM" id="SignalP"/>
    </source>
</evidence>
<evidence type="ECO:0000259" key="3">
    <source>
        <dbReference type="PROSITE" id="PS50279"/>
    </source>
</evidence>
<evidence type="ECO:0000256" key="1">
    <source>
        <dbReference type="SAM" id="MobiDB-lite"/>
    </source>
</evidence>
<dbReference type="Pfam" id="PF00014">
    <property type="entry name" value="Kunitz_BPTI"/>
    <property type="match status" value="2"/>
</dbReference>
<dbReference type="Proteomes" id="UP000267096">
    <property type="component" value="Unassembled WGS sequence"/>
</dbReference>
<feature type="signal peptide" evidence="2">
    <location>
        <begin position="1"/>
        <end position="16"/>
    </location>
</feature>
<dbReference type="SMART" id="SM00131">
    <property type="entry name" value="KU"/>
    <property type="match status" value="2"/>
</dbReference>
<evidence type="ECO:0000313" key="6">
    <source>
        <dbReference type="WBParaSite" id="ASIM_0001627701-mRNA-1"/>
    </source>
</evidence>
<evidence type="ECO:0000313" key="4">
    <source>
        <dbReference type="EMBL" id="VDK55807.1"/>
    </source>
</evidence>
<dbReference type="InterPro" id="IPR006150">
    <property type="entry name" value="Cys_repeat_1"/>
</dbReference>
<dbReference type="InterPro" id="IPR053014">
    <property type="entry name" value="Cuticle_assoc_divergent"/>
</dbReference>
<dbReference type="PANTHER" id="PTHR46339:SF2">
    <property type="entry name" value="BPTI_KUNITZ INHIBITOR DOMAIN-CONTAINING PROTEIN"/>
    <property type="match status" value="1"/>
</dbReference>
<reference evidence="6" key="1">
    <citation type="submission" date="2017-02" db="UniProtKB">
        <authorList>
            <consortium name="WormBaseParasite"/>
        </authorList>
    </citation>
    <scope>IDENTIFICATION</scope>
</reference>
<dbReference type="PANTHER" id="PTHR46339">
    <property type="entry name" value="PROTEIN CBG15282-RELATED"/>
    <property type="match status" value="1"/>
</dbReference>
<dbReference type="SUPFAM" id="SSF57362">
    <property type="entry name" value="BPTI-like"/>
    <property type="match status" value="2"/>
</dbReference>
<feature type="region of interest" description="Disordered" evidence="1">
    <location>
        <begin position="66"/>
        <end position="109"/>
    </location>
</feature>
<feature type="domain" description="BPTI/Kunitz inhibitor" evidence="3">
    <location>
        <begin position="364"/>
        <end position="414"/>
    </location>
</feature>
<dbReference type="GO" id="GO:0004867">
    <property type="term" value="F:serine-type endopeptidase inhibitor activity"/>
    <property type="evidence" value="ECO:0007669"/>
    <property type="project" value="InterPro"/>
</dbReference>
<dbReference type="InterPro" id="IPR028150">
    <property type="entry name" value="Lustrin_cystein"/>
</dbReference>